<dbReference type="RefSeq" id="WP_171298896.1">
    <property type="nucleotide sequence ID" value="NZ_CP087098.1"/>
</dbReference>
<dbReference type="Pfam" id="PF25231">
    <property type="entry name" value="DUF7847"/>
    <property type="match status" value="1"/>
</dbReference>
<accession>A0A7Y3SZL7</accession>
<feature type="transmembrane region" description="Helical" evidence="1">
    <location>
        <begin position="158"/>
        <end position="191"/>
    </location>
</feature>
<gene>
    <name evidence="3" type="ORF">HLQ16_20650</name>
</gene>
<feature type="transmembrane region" description="Helical" evidence="1">
    <location>
        <begin position="60"/>
        <end position="81"/>
    </location>
</feature>
<feature type="transmembrane region" description="Helical" evidence="1">
    <location>
        <begin position="21"/>
        <end position="54"/>
    </location>
</feature>
<feature type="domain" description="DUF7847" evidence="2">
    <location>
        <begin position="118"/>
        <end position="242"/>
    </location>
</feature>
<proteinExistence type="predicted"/>
<feature type="transmembrane region" description="Helical" evidence="1">
    <location>
        <begin position="273"/>
        <end position="292"/>
    </location>
</feature>
<comment type="caution">
    <text evidence="3">The sequence shown here is derived from an EMBL/GenBank/DDBJ whole genome shotgun (WGS) entry which is preliminary data.</text>
</comment>
<reference evidence="3 4" key="1">
    <citation type="submission" date="2020-05" db="EMBL/GenBank/DDBJ databases">
        <title>Complete genome of Clostridium estertheticum subspecies estertheticum, isolated from Vacuum packed lamb meat from New Zealand imported to Switzerland.</title>
        <authorList>
            <person name="Wambui J."/>
            <person name="Stevens M.J.A."/>
            <person name="Stephan R."/>
        </authorList>
    </citation>
    <scope>NUCLEOTIDE SEQUENCE [LARGE SCALE GENOMIC DNA]</scope>
    <source>
        <strain evidence="3 4">CEST001</strain>
    </source>
</reference>
<dbReference type="AlphaFoldDB" id="A0A7Y3SZL7"/>
<organism evidence="3 4">
    <name type="scientific">Clostridium estertheticum</name>
    <dbReference type="NCBI Taxonomy" id="238834"/>
    <lineage>
        <taxon>Bacteria</taxon>
        <taxon>Bacillati</taxon>
        <taxon>Bacillota</taxon>
        <taxon>Clostridia</taxon>
        <taxon>Eubacteriales</taxon>
        <taxon>Clostridiaceae</taxon>
        <taxon>Clostridium</taxon>
    </lineage>
</organism>
<evidence type="ECO:0000256" key="1">
    <source>
        <dbReference type="SAM" id="Phobius"/>
    </source>
</evidence>
<feature type="transmembrane region" description="Helical" evidence="1">
    <location>
        <begin position="114"/>
        <end position="138"/>
    </location>
</feature>
<keyword evidence="1" id="KW-1133">Transmembrane helix</keyword>
<evidence type="ECO:0000313" key="3">
    <source>
        <dbReference type="EMBL" id="NNU78326.1"/>
    </source>
</evidence>
<dbReference type="InterPro" id="IPR057169">
    <property type="entry name" value="DUF7847"/>
</dbReference>
<evidence type="ECO:0000313" key="4">
    <source>
        <dbReference type="Proteomes" id="UP000531659"/>
    </source>
</evidence>
<name>A0A7Y3SZL7_9CLOT</name>
<evidence type="ECO:0000259" key="2">
    <source>
        <dbReference type="Pfam" id="PF25231"/>
    </source>
</evidence>
<protein>
    <recommendedName>
        <fullName evidence="2">DUF7847 domain-containing protein</fullName>
    </recommendedName>
</protein>
<sequence length="329" mass="37082">MGIMGLTEIMDRSLEILKKYIKTIVIFNLAYGAISFCMILGFVIVGSILTAIIIGLKLSVVIIPIAFSIFGIGIFAFIISFKIGLIKISSQEFLQEKIYASQAIGDSFRKTLRVLGVLVMETLLFIPVIAIFAGIGYWTYISFKQSMIFSGMYDKSEIGLIIISIVIALLAIFSLFSYITIFCFSFQVLAIEDKGVFASLKRSFNLVKGDFFKILGCSILFSLSIYAITSSLQSFIGIVASLIYMILKFLNVTQDFLAYITLVYTYAQWPINILSWLVISPLGTIMITHLYYNQRFKKDGFDIVLELNKIQKDNEKEQLSECTQYNHSI</sequence>
<dbReference type="Proteomes" id="UP000531659">
    <property type="component" value="Unassembled WGS sequence"/>
</dbReference>
<feature type="transmembrane region" description="Helical" evidence="1">
    <location>
        <begin position="235"/>
        <end position="252"/>
    </location>
</feature>
<dbReference type="EMBL" id="JABEYB010000021">
    <property type="protein sequence ID" value="NNU78326.1"/>
    <property type="molecule type" value="Genomic_DNA"/>
</dbReference>
<feature type="transmembrane region" description="Helical" evidence="1">
    <location>
        <begin position="211"/>
        <end position="229"/>
    </location>
</feature>
<keyword evidence="1" id="KW-0472">Membrane</keyword>
<keyword evidence="1" id="KW-0812">Transmembrane</keyword>